<feature type="compositionally biased region" description="Low complexity" evidence="1">
    <location>
        <begin position="1"/>
        <end position="16"/>
    </location>
</feature>
<reference evidence="2" key="1">
    <citation type="submission" date="2018-11" db="EMBL/GenBank/DDBJ databases">
        <authorList>
            <consortium name="Pathogen Informatics"/>
        </authorList>
    </citation>
    <scope>NUCLEOTIDE SEQUENCE</scope>
</reference>
<name>A0A448X3K5_9PLAT</name>
<accession>A0A448X3K5</accession>
<feature type="compositionally biased region" description="Low complexity" evidence="1">
    <location>
        <begin position="235"/>
        <end position="258"/>
    </location>
</feature>
<sequence length="436" mass="47364">MHSPIPSAELSSSSSAVTDLGRLASSSPSPPFRQLRSKLVSRRARCKLGNFRVTSLSVDAEVDSNSQINNLSDAEYHGYTSVSLSPKRAHPHILSNQQLHHQQPIHQLEQTEPKFLDKSSQSSSCPRVQRRSVCSIPTSSSGIVPPHIHQKHYSPSYPLQTPENYKYPLWPHYQQHNQQPVYSQTTSDGSTSPHGLPGTFHGLSSGMERSAQLSYFLERGEYHDIGVSDEHKANHGSNSSLSVRSSQNSMRPSPSSNSKAKFPLSGIGNLGRSGLGLDIAYLNQKQPEILALSKTILECKKPCPAGSFGTSFISPLRSPVSPGLNHGFCSTNQSVSNIPEPMVSDALTSEYSQNSSGQQLTSSIPFNASFGLTEIEGKSELLSARGHKTSSSGTTVEPIFETNESSSSSSEAKESKKINTEMQTNQRRQDNISTGT</sequence>
<evidence type="ECO:0000256" key="1">
    <source>
        <dbReference type="SAM" id="MobiDB-lite"/>
    </source>
</evidence>
<comment type="caution">
    <text evidence="2">The sequence shown here is derived from an EMBL/GenBank/DDBJ whole genome shotgun (WGS) entry which is preliminary data.</text>
</comment>
<feature type="region of interest" description="Disordered" evidence="1">
    <location>
        <begin position="228"/>
        <end position="264"/>
    </location>
</feature>
<gene>
    <name evidence="2" type="ORF">PXEA_LOCUS20467</name>
</gene>
<protein>
    <submittedName>
        <fullName evidence="2">Uncharacterized protein</fullName>
    </submittedName>
</protein>
<dbReference type="AlphaFoldDB" id="A0A448X3K5"/>
<evidence type="ECO:0000313" key="3">
    <source>
        <dbReference type="Proteomes" id="UP000784294"/>
    </source>
</evidence>
<evidence type="ECO:0000313" key="2">
    <source>
        <dbReference type="EMBL" id="VEL27027.1"/>
    </source>
</evidence>
<keyword evidence="3" id="KW-1185">Reference proteome</keyword>
<feature type="region of interest" description="Disordered" evidence="1">
    <location>
        <begin position="383"/>
        <end position="436"/>
    </location>
</feature>
<feature type="compositionally biased region" description="Polar residues" evidence="1">
    <location>
        <begin position="178"/>
        <end position="193"/>
    </location>
</feature>
<dbReference type="Proteomes" id="UP000784294">
    <property type="component" value="Unassembled WGS sequence"/>
</dbReference>
<feature type="region of interest" description="Disordered" evidence="1">
    <location>
        <begin position="1"/>
        <end position="36"/>
    </location>
</feature>
<proteinExistence type="predicted"/>
<feature type="region of interest" description="Disordered" evidence="1">
    <location>
        <begin position="178"/>
        <end position="204"/>
    </location>
</feature>
<dbReference type="EMBL" id="CAAALY010084386">
    <property type="protein sequence ID" value="VEL27027.1"/>
    <property type="molecule type" value="Genomic_DNA"/>
</dbReference>
<feature type="compositionally biased region" description="Polar residues" evidence="1">
    <location>
        <begin position="420"/>
        <end position="436"/>
    </location>
</feature>
<organism evidence="2 3">
    <name type="scientific">Protopolystoma xenopodis</name>
    <dbReference type="NCBI Taxonomy" id="117903"/>
    <lineage>
        <taxon>Eukaryota</taxon>
        <taxon>Metazoa</taxon>
        <taxon>Spiralia</taxon>
        <taxon>Lophotrochozoa</taxon>
        <taxon>Platyhelminthes</taxon>
        <taxon>Monogenea</taxon>
        <taxon>Polyopisthocotylea</taxon>
        <taxon>Polystomatidea</taxon>
        <taxon>Polystomatidae</taxon>
        <taxon>Protopolystoma</taxon>
    </lineage>
</organism>